<proteinExistence type="predicted"/>
<accession>A0ACC2S6V5</accession>
<keyword evidence="2" id="KW-1185">Reference proteome</keyword>
<gene>
    <name evidence="1" type="ORF">DSO57_1016241</name>
</gene>
<reference evidence="1" key="1">
    <citation type="submission" date="2022-04" db="EMBL/GenBank/DDBJ databases">
        <title>Genome of the entomopathogenic fungus Entomophthora muscae.</title>
        <authorList>
            <person name="Elya C."/>
            <person name="Lovett B.R."/>
            <person name="Lee E."/>
            <person name="Macias A.M."/>
            <person name="Hajek A.E."/>
            <person name="De Bivort B.L."/>
            <person name="Kasson M.T."/>
            <person name="De Fine Licht H.H."/>
            <person name="Stajich J.E."/>
        </authorList>
    </citation>
    <scope>NUCLEOTIDE SEQUENCE</scope>
    <source>
        <strain evidence="1">Berkeley</strain>
    </source>
</reference>
<comment type="caution">
    <text evidence="1">The sequence shown here is derived from an EMBL/GenBank/DDBJ whole genome shotgun (WGS) entry which is preliminary data.</text>
</comment>
<name>A0ACC2S6V5_9FUNG</name>
<organism evidence="1 2">
    <name type="scientific">Entomophthora muscae</name>
    <dbReference type="NCBI Taxonomy" id="34485"/>
    <lineage>
        <taxon>Eukaryota</taxon>
        <taxon>Fungi</taxon>
        <taxon>Fungi incertae sedis</taxon>
        <taxon>Zoopagomycota</taxon>
        <taxon>Entomophthoromycotina</taxon>
        <taxon>Entomophthoromycetes</taxon>
        <taxon>Entomophthorales</taxon>
        <taxon>Entomophthoraceae</taxon>
        <taxon>Entomophthora</taxon>
    </lineage>
</organism>
<dbReference type="EMBL" id="QTSX02005745">
    <property type="protein sequence ID" value="KAJ9058069.1"/>
    <property type="molecule type" value="Genomic_DNA"/>
</dbReference>
<sequence length="75" mass="8441">MYHIIFSKMNSFNQTSPLLQNSCTFGQQSNDAQDNYAPFGIQSFANQKCTPFSAKNFGNHQCPSFGSQAQGYQYQ</sequence>
<evidence type="ECO:0000313" key="2">
    <source>
        <dbReference type="Proteomes" id="UP001165960"/>
    </source>
</evidence>
<protein>
    <submittedName>
        <fullName evidence="1">Uncharacterized protein</fullName>
    </submittedName>
</protein>
<dbReference type="Proteomes" id="UP001165960">
    <property type="component" value="Unassembled WGS sequence"/>
</dbReference>
<evidence type="ECO:0000313" key="1">
    <source>
        <dbReference type="EMBL" id="KAJ9058069.1"/>
    </source>
</evidence>